<reference evidence="3 4" key="1">
    <citation type="journal article" date="2013" name="BMC Genomics">
        <title>The miniature genome of a carnivorous plant Genlisea aurea contains a low number of genes and short non-coding sequences.</title>
        <authorList>
            <person name="Leushkin E.V."/>
            <person name="Sutormin R.A."/>
            <person name="Nabieva E.R."/>
            <person name="Penin A.A."/>
            <person name="Kondrashov A.S."/>
            <person name="Logacheva M.D."/>
        </authorList>
    </citation>
    <scope>NUCLEOTIDE SEQUENCE [LARGE SCALE GENOMIC DNA]</scope>
</reference>
<dbReference type="EMBL" id="AUSU01006282">
    <property type="protein sequence ID" value="EPS62243.1"/>
    <property type="molecule type" value="Genomic_DNA"/>
</dbReference>
<dbReference type="OrthoDB" id="549883at2759"/>
<feature type="compositionally biased region" description="Basic and acidic residues" evidence="1">
    <location>
        <begin position="201"/>
        <end position="220"/>
    </location>
</feature>
<protein>
    <recommendedName>
        <fullName evidence="2">DUF1421 domain-containing protein</fullName>
    </recommendedName>
</protein>
<dbReference type="AlphaFoldDB" id="S8DHC5"/>
<feature type="region of interest" description="Disordered" evidence="1">
    <location>
        <begin position="188"/>
        <end position="455"/>
    </location>
</feature>
<feature type="domain" description="DUF1421" evidence="2">
    <location>
        <begin position="458"/>
        <end position="500"/>
    </location>
</feature>
<sequence>MASRSSARGTGSGTKPFDFASDDILSSYEDYGNQDGNNGTHADSSSIAHDSQEFHKSRMSRSSVFPTATYNPPEESSFNQTVVSAVENSVKKYTDNILRFLEGISSRLSQLELYCYNLDKSIGEMRSDLIRDHSESDSKLKSIEKHMHEAINSLLPLLQMQVHRSVQILRDKQELSEAQRELAKLQLAQIESSSSSGKAPQNDDRTSEAKKTDVDSHDQKLALALPHQVAPPPPSHPTPRPLDLQQPPPVPPPTLPPQQVQYYLPAPQLPPPSQQPSQARFQQNQSQMGHPQQSQMNPSPMPSPYHHQQWPPQPPVQPQIRTSSQLVYPPPYLLSSQSNPTPQDLAPVQVPFSSGSEVIPYSYGSSGKPPVQQQQQHQQHQSLAQHLKGGGGYGDGYGIPSGQQRPPPQPGNSYMVFDGETGRTTTTHLQPPPHYQQQGPSYLPPPPATSFAPRGHPYNELIEKLIGMGYRGEHVVGVIQRLEESGQAVDFNSVLDRLNGGGGGGGSQRGWS</sequence>
<evidence type="ECO:0000313" key="3">
    <source>
        <dbReference type="EMBL" id="EPS62243.1"/>
    </source>
</evidence>
<feature type="compositionally biased region" description="Polar residues" evidence="1">
    <location>
        <begin position="422"/>
        <end position="440"/>
    </location>
</feature>
<name>S8DHC5_9LAMI</name>
<dbReference type="PANTHER" id="PTHR31805">
    <property type="entry name" value="RECEPTOR-LIKE KINASE, PUTATIVE (DUF1421)-RELATED"/>
    <property type="match status" value="1"/>
</dbReference>
<proteinExistence type="predicted"/>
<feature type="compositionally biased region" description="Polar residues" evidence="1">
    <location>
        <begin position="189"/>
        <end position="199"/>
    </location>
</feature>
<evidence type="ECO:0000256" key="1">
    <source>
        <dbReference type="SAM" id="MobiDB-lite"/>
    </source>
</evidence>
<dbReference type="Pfam" id="PF07223">
    <property type="entry name" value="DUF1421"/>
    <property type="match status" value="1"/>
</dbReference>
<evidence type="ECO:0000313" key="4">
    <source>
        <dbReference type="Proteomes" id="UP000015453"/>
    </source>
</evidence>
<feature type="compositionally biased region" description="Low complexity" evidence="1">
    <location>
        <begin position="372"/>
        <end position="381"/>
    </location>
</feature>
<organism evidence="3 4">
    <name type="scientific">Genlisea aurea</name>
    <dbReference type="NCBI Taxonomy" id="192259"/>
    <lineage>
        <taxon>Eukaryota</taxon>
        <taxon>Viridiplantae</taxon>
        <taxon>Streptophyta</taxon>
        <taxon>Embryophyta</taxon>
        <taxon>Tracheophyta</taxon>
        <taxon>Spermatophyta</taxon>
        <taxon>Magnoliopsida</taxon>
        <taxon>eudicotyledons</taxon>
        <taxon>Gunneridae</taxon>
        <taxon>Pentapetalae</taxon>
        <taxon>asterids</taxon>
        <taxon>lamiids</taxon>
        <taxon>Lamiales</taxon>
        <taxon>Lentibulariaceae</taxon>
        <taxon>Genlisea</taxon>
    </lineage>
</organism>
<feature type="region of interest" description="Disordered" evidence="1">
    <location>
        <begin position="28"/>
        <end position="77"/>
    </location>
</feature>
<comment type="caution">
    <text evidence="3">The sequence shown here is derived from an EMBL/GenBank/DDBJ whole genome shotgun (WGS) entry which is preliminary data.</text>
</comment>
<dbReference type="PANTHER" id="PTHR31805:SF16">
    <property type="entry name" value="FORMIN-LIKE PROTEIN (DUF1421)"/>
    <property type="match status" value="1"/>
</dbReference>
<keyword evidence="4" id="KW-1185">Reference proteome</keyword>
<dbReference type="InterPro" id="IPR010820">
    <property type="entry name" value="DUF1421"/>
</dbReference>
<accession>S8DHC5</accession>
<feature type="compositionally biased region" description="Gly residues" evidence="1">
    <location>
        <begin position="388"/>
        <end position="399"/>
    </location>
</feature>
<feature type="non-terminal residue" evidence="3">
    <location>
        <position position="512"/>
    </location>
</feature>
<feature type="compositionally biased region" description="Polar residues" evidence="1">
    <location>
        <begin position="34"/>
        <end position="49"/>
    </location>
</feature>
<gene>
    <name evidence="3" type="ORF">M569_12549</name>
</gene>
<feature type="compositionally biased region" description="Pro residues" evidence="1">
    <location>
        <begin position="229"/>
        <end position="256"/>
    </location>
</feature>
<feature type="compositionally biased region" description="Low complexity" evidence="1">
    <location>
        <begin position="257"/>
        <end position="266"/>
    </location>
</feature>
<evidence type="ECO:0000259" key="2">
    <source>
        <dbReference type="Pfam" id="PF07223"/>
    </source>
</evidence>
<dbReference type="Proteomes" id="UP000015453">
    <property type="component" value="Unassembled WGS sequence"/>
</dbReference>
<feature type="region of interest" description="Disordered" evidence="1">
    <location>
        <begin position="1"/>
        <end position="20"/>
    </location>
</feature>
<feature type="compositionally biased region" description="Polar residues" evidence="1">
    <location>
        <begin position="60"/>
        <end position="77"/>
    </location>
</feature>